<dbReference type="SMART" id="SM00832">
    <property type="entry name" value="C8"/>
    <property type="match status" value="1"/>
</dbReference>
<dbReference type="PANTHER" id="PTHR11339:SF374">
    <property type="entry name" value="ZONADHESIN"/>
    <property type="match status" value="1"/>
</dbReference>
<evidence type="ECO:0000256" key="1">
    <source>
        <dbReference type="ARBA" id="ARBA00023157"/>
    </source>
</evidence>
<dbReference type="Proteomes" id="UP001066276">
    <property type="component" value="Chromosome 11"/>
</dbReference>
<name>A0AAV7L984_PLEWA</name>
<organism evidence="3 4">
    <name type="scientific">Pleurodeles waltl</name>
    <name type="common">Iberian ribbed newt</name>
    <dbReference type="NCBI Taxonomy" id="8319"/>
    <lineage>
        <taxon>Eukaryota</taxon>
        <taxon>Metazoa</taxon>
        <taxon>Chordata</taxon>
        <taxon>Craniata</taxon>
        <taxon>Vertebrata</taxon>
        <taxon>Euteleostomi</taxon>
        <taxon>Amphibia</taxon>
        <taxon>Batrachia</taxon>
        <taxon>Caudata</taxon>
        <taxon>Salamandroidea</taxon>
        <taxon>Salamandridae</taxon>
        <taxon>Pleurodelinae</taxon>
        <taxon>Pleurodeles</taxon>
    </lineage>
</organism>
<keyword evidence="1" id="KW-1015">Disulfide bond</keyword>
<sequence length="89" mass="9796">CSSTILPPIECSPSLEQVYKEQCQILTTGNGPFIPCHAHIPPQSYFESCVYDLCANNGSFEQLCQILESYASACQVAGVHLGDWRKETV</sequence>
<evidence type="ECO:0000313" key="3">
    <source>
        <dbReference type="EMBL" id="KAJ1086912.1"/>
    </source>
</evidence>
<dbReference type="EMBL" id="JANPWB010000015">
    <property type="protein sequence ID" value="KAJ1086912.1"/>
    <property type="molecule type" value="Genomic_DNA"/>
</dbReference>
<dbReference type="AlphaFoldDB" id="A0AAV7L984"/>
<dbReference type="InterPro" id="IPR050780">
    <property type="entry name" value="Mucin_vWF_Thrombospondin_sf"/>
</dbReference>
<dbReference type="InterPro" id="IPR014853">
    <property type="entry name" value="VWF/SSPO/ZAN-like_Cys-rich_dom"/>
</dbReference>
<accession>A0AAV7L984</accession>
<feature type="non-terminal residue" evidence="3">
    <location>
        <position position="89"/>
    </location>
</feature>
<evidence type="ECO:0000259" key="2">
    <source>
        <dbReference type="SMART" id="SM00832"/>
    </source>
</evidence>
<comment type="caution">
    <text evidence="3">The sequence shown here is derived from an EMBL/GenBank/DDBJ whole genome shotgun (WGS) entry which is preliminary data.</text>
</comment>
<dbReference type="GO" id="GO:0031012">
    <property type="term" value="C:extracellular matrix"/>
    <property type="evidence" value="ECO:0007669"/>
    <property type="project" value="TreeGrafter"/>
</dbReference>
<gene>
    <name evidence="3" type="ORF">NDU88_000107</name>
</gene>
<dbReference type="PANTHER" id="PTHR11339">
    <property type="entry name" value="EXTRACELLULAR MATRIX GLYCOPROTEIN RELATED"/>
    <property type="match status" value="1"/>
</dbReference>
<protein>
    <recommendedName>
        <fullName evidence="2">VWF/SSPO/Zonadhesin-like cysteine-rich domain-containing protein</fullName>
    </recommendedName>
</protein>
<dbReference type="GO" id="GO:0005615">
    <property type="term" value="C:extracellular space"/>
    <property type="evidence" value="ECO:0007669"/>
    <property type="project" value="TreeGrafter"/>
</dbReference>
<reference evidence="3" key="1">
    <citation type="journal article" date="2022" name="bioRxiv">
        <title>Sequencing and chromosome-scale assembly of the giantPleurodeles waltlgenome.</title>
        <authorList>
            <person name="Brown T."/>
            <person name="Elewa A."/>
            <person name="Iarovenko S."/>
            <person name="Subramanian E."/>
            <person name="Araus A.J."/>
            <person name="Petzold A."/>
            <person name="Susuki M."/>
            <person name="Suzuki K.-i.T."/>
            <person name="Hayashi T."/>
            <person name="Toyoda A."/>
            <person name="Oliveira C."/>
            <person name="Osipova E."/>
            <person name="Leigh N.D."/>
            <person name="Simon A."/>
            <person name="Yun M.H."/>
        </authorList>
    </citation>
    <scope>NUCLEOTIDE SEQUENCE</scope>
    <source>
        <strain evidence="3">20211129_DDA</strain>
        <tissue evidence="3">Liver</tissue>
    </source>
</reference>
<evidence type="ECO:0000313" key="4">
    <source>
        <dbReference type="Proteomes" id="UP001066276"/>
    </source>
</evidence>
<dbReference type="Pfam" id="PF08742">
    <property type="entry name" value="C8"/>
    <property type="match status" value="1"/>
</dbReference>
<proteinExistence type="predicted"/>
<feature type="domain" description="VWF/SSPO/Zonadhesin-like cysteine-rich" evidence="2">
    <location>
        <begin position="16"/>
        <end position="85"/>
    </location>
</feature>
<feature type="non-terminal residue" evidence="3">
    <location>
        <position position="1"/>
    </location>
</feature>
<keyword evidence="4" id="KW-1185">Reference proteome</keyword>